<evidence type="ECO:0000256" key="3">
    <source>
        <dbReference type="ARBA" id="ARBA00010286"/>
    </source>
</evidence>
<dbReference type="OrthoDB" id="5687299at2"/>
<dbReference type="InterPro" id="IPR002195">
    <property type="entry name" value="Dihydroorotase_CS"/>
</dbReference>
<reference evidence="7 8" key="1">
    <citation type="submission" date="2018-05" db="EMBL/GenBank/DDBJ databases">
        <title>Abyssibacter profundi OUC007T gen. nov., sp. nov, a marine bacterium isolated from seawater of the Mariana Trench.</title>
        <authorList>
            <person name="Zhou S."/>
        </authorList>
    </citation>
    <scope>NUCLEOTIDE SEQUENCE [LARGE SCALE GENOMIC DNA]</scope>
    <source>
        <strain evidence="7 8">OUC007</strain>
    </source>
</reference>
<dbReference type="InterPro" id="IPR032466">
    <property type="entry name" value="Metal_Hydrolase"/>
</dbReference>
<gene>
    <name evidence="7" type="ORF">DEH80_02230</name>
</gene>
<proteinExistence type="inferred from homology"/>
<dbReference type="SUPFAM" id="SSF51338">
    <property type="entry name" value="Composite domain of metallo-dependent hydrolases"/>
    <property type="match status" value="1"/>
</dbReference>
<name>A0A363UPH9_9GAMM</name>
<dbReference type="GO" id="GO:0006145">
    <property type="term" value="P:purine nucleobase catabolic process"/>
    <property type="evidence" value="ECO:0007669"/>
    <property type="project" value="TreeGrafter"/>
</dbReference>
<comment type="cofactor">
    <cofactor evidence="1">
        <name>Zn(2+)</name>
        <dbReference type="ChEBI" id="CHEBI:29105"/>
    </cofactor>
</comment>
<evidence type="ECO:0000256" key="4">
    <source>
        <dbReference type="ARBA" id="ARBA00022723"/>
    </source>
</evidence>
<dbReference type="InterPro" id="IPR006680">
    <property type="entry name" value="Amidohydro-rel"/>
</dbReference>
<evidence type="ECO:0000256" key="2">
    <source>
        <dbReference type="ARBA" id="ARBA00002368"/>
    </source>
</evidence>
<sequence>MTKTLITNALLVNEGGTQEGDLLIEGDRISKIASSITADDSMTVVDAAGRVLMPGMIDDQVHFREPGAPHKANMRSESIAAVAGGTTSFMDMPNTNPTTTTRQAVADKYDRAAGRVAANFAFYLGATNDNIDEIRALKIDEACGVKVFMGASTGNMLVDRAETLDAIFRDAPGLIATHCEDTPTILANEAEAAERYGETLTAQAHPKIRSAEACWLSSSMAVGLAKEHGARLHVLHLTTAREMELFDAGPIESKRITAEACVHHLWFSEQDYERLGNLIKCNPAIKSTTDRAALRQALLEDRLDVIATDHAPHTAEEKARPYVDAPAGLPLVQTSLVSLLDHVNDGWLPLTTLVHKVCHAPALCYGVQERGYLREGYYADLTLANLDATTTVTPESILYHCGWSPYEGTTFRGRIDSTWVNGQLAFDGQQVIVTDGGQRLRFAA</sequence>
<keyword evidence="4" id="KW-0479">Metal-binding</keyword>
<dbReference type="SUPFAM" id="SSF51556">
    <property type="entry name" value="Metallo-dependent hydrolases"/>
    <property type="match status" value="1"/>
</dbReference>
<dbReference type="PANTHER" id="PTHR43668">
    <property type="entry name" value="ALLANTOINASE"/>
    <property type="match status" value="1"/>
</dbReference>
<evidence type="ECO:0000313" key="7">
    <source>
        <dbReference type="EMBL" id="PWN57339.1"/>
    </source>
</evidence>
<dbReference type="EMBL" id="QEQK01000002">
    <property type="protein sequence ID" value="PWN57339.1"/>
    <property type="molecule type" value="Genomic_DNA"/>
</dbReference>
<keyword evidence="8" id="KW-1185">Reference proteome</keyword>
<evidence type="ECO:0000256" key="1">
    <source>
        <dbReference type="ARBA" id="ARBA00001947"/>
    </source>
</evidence>
<dbReference type="PANTHER" id="PTHR43668:SF4">
    <property type="entry name" value="ALLANTOINASE"/>
    <property type="match status" value="1"/>
</dbReference>
<dbReference type="InterPro" id="IPR050138">
    <property type="entry name" value="DHOase/Allantoinase_Hydrolase"/>
</dbReference>
<feature type="domain" description="Amidohydrolase-related" evidence="6">
    <location>
        <begin position="51"/>
        <end position="424"/>
    </location>
</feature>
<accession>A0A363UPH9</accession>
<keyword evidence="5" id="KW-0378">Hydrolase</keyword>
<dbReference type="NCBIfam" id="NF006688">
    <property type="entry name" value="PRK09236.1"/>
    <property type="match status" value="1"/>
</dbReference>
<dbReference type="GO" id="GO:0004038">
    <property type="term" value="F:allantoinase activity"/>
    <property type="evidence" value="ECO:0007669"/>
    <property type="project" value="TreeGrafter"/>
</dbReference>
<comment type="similarity">
    <text evidence="3">Belongs to the metallo-dependent hydrolases superfamily. DHOase family. Class I DHOase subfamily.</text>
</comment>
<dbReference type="InterPro" id="IPR011059">
    <property type="entry name" value="Metal-dep_hydrolase_composite"/>
</dbReference>
<dbReference type="CDD" id="cd01318">
    <property type="entry name" value="DHOase_IIb"/>
    <property type="match status" value="1"/>
</dbReference>
<comment type="function">
    <text evidence="2">Catalyzes the reversible cyclization of carbamoyl aspartate to dihydroorotate.</text>
</comment>
<dbReference type="AlphaFoldDB" id="A0A363UPH9"/>
<dbReference type="Proteomes" id="UP000251800">
    <property type="component" value="Unassembled WGS sequence"/>
</dbReference>
<dbReference type="GO" id="GO:0046872">
    <property type="term" value="F:metal ion binding"/>
    <property type="evidence" value="ECO:0007669"/>
    <property type="project" value="UniProtKB-KW"/>
</dbReference>
<dbReference type="Gene3D" id="3.20.20.140">
    <property type="entry name" value="Metal-dependent hydrolases"/>
    <property type="match status" value="1"/>
</dbReference>
<dbReference type="PROSITE" id="PS00483">
    <property type="entry name" value="DIHYDROOROTASE_2"/>
    <property type="match status" value="1"/>
</dbReference>
<evidence type="ECO:0000259" key="6">
    <source>
        <dbReference type="Pfam" id="PF01979"/>
    </source>
</evidence>
<protein>
    <submittedName>
        <fullName evidence="7">Dihydroorotase</fullName>
    </submittedName>
</protein>
<dbReference type="Gene3D" id="2.30.40.10">
    <property type="entry name" value="Urease, subunit C, domain 1"/>
    <property type="match status" value="1"/>
</dbReference>
<dbReference type="Pfam" id="PF01979">
    <property type="entry name" value="Amidohydro_1"/>
    <property type="match status" value="1"/>
</dbReference>
<evidence type="ECO:0000313" key="8">
    <source>
        <dbReference type="Proteomes" id="UP000251800"/>
    </source>
</evidence>
<evidence type="ECO:0000256" key="5">
    <source>
        <dbReference type="ARBA" id="ARBA00022801"/>
    </source>
</evidence>
<organism evidence="7 8">
    <name type="scientific">Abyssibacter profundi</name>
    <dbReference type="NCBI Taxonomy" id="2182787"/>
    <lineage>
        <taxon>Bacteria</taxon>
        <taxon>Pseudomonadati</taxon>
        <taxon>Pseudomonadota</taxon>
        <taxon>Gammaproteobacteria</taxon>
        <taxon>Chromatiales</taxon>
        <taxon>Oceanococcaceae</taxon>
        <taxon>Abyssibacter</taxon>
    </lineage>
</organism>
<comment type="caution">
    <text evidence="7">The sequence shown here is derived from an EMBL/GenBank/DDBJ whole genome shotgun (WGS) entry which is preliminary data.</text>
</comment>
<dbReference type="GO" id="GO:0005737">
    <property type="term" value="C:cytoplasm"/>
    <property type="evidence" value="ECO:0007669"/>
    <property type="project" value="TreeGrafter"/>
</dbReference>